<proteinExistence type="predicted"/>
<dbReference type="Proteomes" id="UP000176294">
    <property type="component" value="Unassembled WGS sequence"/>
</dbReference>
<name>A0A1G1SUA6_9BACT</name>
<comment type="caution">
    <text evidence="1">The sequence shown here is derived from an EMBL/GenBank/DDBJ whole genome shotgun (WGS) entry which is preliminary data.</text>
</comment>
<dbReference type="AlphaFoldDB" id="A0A1G1SUA6"/>
<reference evidence="1 2" key="1">
    <citation type="submission" date="2016-08" db="EMBL/GenBank/DDBJ databases">
        <title>Hymenobacter coccineus sp. nov., Hymenobacter lapidarius sp. nov. and Hymenobacter glacialis sp. nov., isolated from Antarctic soil.</title>
        <authorList>
            <person name="Sedlacek I."/>
            <person name="Kralova S."/>
            <person name="Kyrova K."/>
            <person name="Maslanova I."/>
            <person name="Stankova E."/>
            <person name="Vrbovska V."/>
            <person name="Nemec M."/>
            <person name="Bartak M."/>
            <person name="Svec P."/>
            <person name="Busse H.-J."/>
            <person name="Pantucek R."/>
        </authorList>
    </citation>
    <scope>NUCLEOTIDE SEQUENCE [LARGE SCALE GENOMIC DNA]</scope>
    <source>
        <strain evidence="1 2">CCM 8643</strain>
    </source>
</reference>
<dbReference type="EMBL" id="MDZB01000149">
    <property type="protein sequence ID" value="OGX82207.1"/>
    <property type="molecule type" value="Genomic_DNA"/>
</dbReference>
<accession>A0A1G1SUA6</accession>
<sequence>MVVGLGACTVYAPMQPTMPLLDAKGQAEFSGSLQPNGRVEATAAYSPAAHLLLTAGGTVRPKLEKVNFLVTRQYELGVGGYLPLGTAWQLNGIGGYGQAFSHRSFLEDGFFIASSRREYRARYHKYFAQAGIAHVDDWNNFGFTYRLTQVRFSSLTDAELGKLPLTNMLRHEAMFFWRRPFPRGYNWETLATVGLSIGPRLEPNDFQNPYGPTERAANHTLRSVLFTSLGLVYHPAWGGR</sequence>
<organism evidence="1 2">
    <name type="scientific">Hymenobacter lapidarius</name>
    <dbReference type="NCBI Taxonomy" id="1908237"/>
    <lineage>
        <taxon>Bacteria</taxon>
        <taxon>Pseudomonadati</taxon>
        <taxon>Bacteroidota</taxon>
        <taxon>Cytophagia</taxon>
        <taxon>Cytophagales</taxon>
        <taxon>Hymenobacteraceae</taxon>
        <taxon>Hymenobacter</taxon>
    </lineage>
</organism>
<evidence type="ECO:0000313" key="2">
    <source>
        <dbReference type="Proteomes" id="UP000176294"/>
    </source>
</evidence>
<protein>
    <recommendedName>
        <fullName evidence="3">Outer membrane protein beta-barrel domain-containing protein</fullName>
    </recommendedName>
</protein>
<keyword evidence="2" id="KW-1185">Reference proteome</keyword>
<gene>
    <name evidence="1" type="ORF">BEN47_18650</name>
</gene>
<evidence type="ECO:0000313" key="1">
    <source>
        <dbReference type="EMBL" id="OGX82207.1"/>
    </source>
</evidence>
<evidence type="ECO:0008006" key="3">
    <source>
        <dbReference type="Google" id="ProtNLM"/>
    </source>
</evidence>